<evidence type="ECO:0000313" key="18">
    <source>
        <dbReference type="Proteomes" id="UP000231279"/>
    </source>
</evidence>
<keyword evidence="7" id="KW-0479">Metal-binding</keyword>
<keyword evidence="9" id="KW-0833">Ubl conjugation pathway</keyword>
<dbReference type="PANTHER" id="PTHR45768:SF34">
    <property type="entry name" value="RING-H2 FINGER PROTEIN ATL64"/>
    <property type="match status" value="1"/>
</dbReference>
<evidence type="ECO:0000256" key="1">
    <source>
        <dbReference type="ARBA" id="ARBA00000900"/>
    </source>
</evidence>
<evidence type="ECO:0000259" key="16">
    <source>
        <dbReference type="PROSITE" id="PS50089"/>
    </source>
</evidence>
<dbReference type="GO" id="GO:0008270">
    <property type="term" value="F:zinc ion binding"/>
    <property type="evidence" value="ECO:0007669"/>
    <property type="project" value="UniProtKB-KW"/>
</dbReference>
<dbReference type="EC" id="2.3.2.27" evidence="4"/>
<comment type="caution">
    <text evidence="17">The sequence shown here is derived from an EMBL/GenBank/DDBJ whole genome shotgun (WGS) entry which is preliminary data.</text>
</comment>
<keyword evidence="8 14" id="KW-0863">Zinc-finger</keyword>
<dbReference type="FunFam" id="3.30.40.10:FF:000187">
    <property type="entry name" value="E3 ubiquitin-protein ligase ATL6"/>
    <property type="match status" value="1"/>
</dbReference>
<dbReference type="Gene3D" id="3.30.40.10">
    <property type="entry name" value="Zinc/RING finger domain, C3HC4 (zinc finger)"/>
    <property type="match status" value="1"/>
</dbReference>
<evidence type="ECO:0000256" key="11">
    <source>
        <dbReference type="ARBA" id="ARBA00022989"/>
    </source>
</evidence>
<dbReference type="PROSITE" id="PS50089">
    <property type="entry name" value="ZF_RING_2"/>
    <property type="match status" value="1"/>
</dbReference>
<keyword evidence="5" id="KW-0808">Transferase</keyword>
<organism evidence="17 18">
    <name type="scientific">Handroanthus impetiginosus</name>
    <dbReference type="NCBI Taxonomy" id="429701"/>
    <lineage>
        <taxon>Eukaryota</taxon>
        <taxon>Viridiplantae</taxon>
        <taxon>Streptophyta</taxon>
        <taxon>Embryophyta</taxon>
        <taxon>Tracheophyta</taxon>
        <taxon>Spermatophyta</taxon>
        <taxon>Magnoliopsida</taxon>
        <taxon>eudicotyledons</taxon>
        <taxon>Gunneridae</taxon>
        <taxon>Pentapetalae</taxon>
        <taxon>asterids</taxon>
        <taxon>lamiids</taxon>
        <taxon>Lamiales</taxon>
        <taxon>Bignoniaceae</taxon>
        <taxon>Crescentiina</taxon>
        <taxon>Tabebuia alliance</taxon>
        <taxon>Handroanthus</taxon>
    </lineage>
</organism>
<dbReference type="AlphaFoldDB" id="A0A2G9H3G5"/>
<dbReference type="CDD" id="cd16461">
    <property type="entry name" value="RING-H2_EL5-like"/>
    <property type="match status" value="1"/>
</dbReference>
<evidence type="ECO:0000313" key="17">
    <source>
        <dbReference type="EMBL" id="PIN12051.1"/>
    </source>
</evidence>
<dbReference type="PANTHER" id="PTHR45768">
    <property type="entry name" value="E3 UBIQUITIN-PROTEIN LIGASE RNF13-LIKE"/>
    <property type="match status" value="1"/>
</dbReference>
<evidence type="ECO:0000256" key="15">
    <source>
        <dbReference type="SAM" id="Phobius"/>
    </source>
</evidence>
<evidence type="ECO:0000256" key="8">
    <source>
        <dbReference type="ARBA" id="ARBA00022771"/>
    </source>
</evidence>
<evidence type="ECO:0000256" key="10">
    <source>
        <dbReference type="ARBA" id="ARBA00022833"/>
    </source>
</evidence>
<dbReference type="Pfam" id="PF13639">
    <property type="entry name" value="zf-RING_2"/>
    <property type="match status" value="1"/>
</dbReference>
<evidence type="ECO:0000256" key="5">
    <source>
        <dbReference type="ARBA" id="ARBA00022679"/>
    </source>
</evidence>
<dbReference type="EMBL" id="NKXS01002807">
    <property type="protein sequence ID" value="PIN12051.1"/>
    <property type="molecule type" value="Genomic_DNA"/>
</dbReference>
<protein>
    <recommendedName>
        <fullName evidence="4">RING-type E3 ubiquitin transferase</fullName>
        <ecNumber evidence="4">2.3.2.27</ecNumber>
    </recommendedName>
</protein>
<evidence type="ECO:0000256" key="3">
    <source>
        <dbReference type="ARBA" id="ARBA00004906"/>
    </source>
</evidence>
<keyword evidence="6 15" id="KW-0812">Transmembrane</keyword>
<keyword evidence="12 15" id="KW-0472">Membrane</keyword>
<evidence type="ECO:0000256" key="12">
    <source>
        <dbReference type="ARBA" id="ARBA00023136"/>
    </source>
</evidence>
<dbReference type="Proteomes" id="UP000231279">
    <property type="component" value="Unassembled WGS sequence"/>
</dbReference>
<gene>
    <name evidence="17" type="ORF">CDL12_15340</name>
</gene>
<dbReference type="GO" id="GO:0016020">
    <property type="term" value="C:membrane"/>
    <property type="evidence" value="ECO:0007669"/>
    <property type="project" value="UniProtKB-SubCell"/>
</dbReference>
<evidence type="ECO:0000256" key="14">
    <source>
        <dbReference type="PROSITE-ProRule" id="PRU00175"/>
    </source>
</evidence>
<dbReference type="GO" id="GO:0061630">
    <property type="term" value="F:ubiquitin protein ligase activity"/>
    <property type="evidence" value="ECO:0007669"/>
    <property type="project" value="UniProtKB-EC"/>
</dbReference>
<dbReference type="InterPro" id="IPR001841">
    <property type="entry name" value="Znf_RING"/>
</dbReference>
<dbReference type="InterPro" id="IPR013083">
    <property type="entry name" value="Znf_RING/FYVE/PHD"/>
</dbReference>
<dbReference type="SMART" id="SM00184">
    <property type="entry name" value="RING"/>
    <property type="match status" value="1"/>
</dbReference>
<dbReference type="OrthoDB" id="8062037at2759"/>
<evidence type="ECO:0000256" key="6">
    <source>
        <dbReference type="ARBA" id="ARBA00022692"/>
    </source>
</evidence>
<evidence type="ECO:0000256" key="2">
    <source>
        <dbReference type="ARBA" id="ARBA00004167"/>
    </source>
</evidence>
<accession>A0A2G9H3G5</accession>
<comment type="pathway">
    <text evidence="3">Protein modification; protein ubiquitination.</text>
</comment>
<reference evidence="18" key="1">
    <citation type="journal article" date="2018" name="Gigascience">
        <title>Genome assembly of the Pink Ipe (Handroanthus impetiginosus, Bignoniaceae), a highly valued, ecologically keystone Neotropical timber forest tree.</title>
        <authorList>
            <person name="Silva-Junior O.B."/>
            <person name="Grattapaglia D."/>
            <person name="Novaes E."/>
            <person name="Collevatti R.G."/>
        </authorList>
    </citation>
    <scope>NUCLEOTIDE SEQUENCE [LARGE SCALE GENOMIC DNA]</scope>
    <source>
        <strain evidence="18">cv. UFG-1</strain>
    </source>
</reference>
<name>A0A2G9H3G5_9LAMI</name>
<evidence type="ECO:0000256" key="4">
    <source>
        <dbReference type="ARBA" id="ARBA00012483"/>
    </source>
</evidence>
<keyword evidence="10" id="KW-0862">Zinc</keyword>
<comment type="similarity">
    <text evidence="13">Belongs to the RING-type zinc finger family. ATL subfamily.</text>
</comment>
<dbReference type="SUPFAM" id="SSF57850">
    <property type="entry name" value="RING/U-box"/>
    <property type="match status" value="1"/>
</dbReference>
<dbReference type="STRING" id="429701.A0A2G9H3G5"/>
<evidence type="ECO:0000256" key="9">
    <source>
        <dbReference type="ARBA" id="ARBA00022786"/>
    </source>
</evidence>
<comment type="subcellular location">
    <subcellularLocation>
        <location evidence="2">Membrane</location>
        <topology evidence="2">Single-pass membrane protein</topology>
    </subcellularLocation>
</comment>
<proteinExistence type="inferred from homology"/>
<evidence type="ECO:0000256" key="13">
    <source>
        <dbReference type="ARBA" id="ARBA00024209"/>
    </source>
</evidence>
<keyword evidence="18" id="KW-1185">Reference proteome</keyword>
<comment type="catalytic activity">
    <reaction evidence="1">
        <text>S-ubiquitinyl-[E2 ubiquitin-conjugating enzyme]-L-cysteine + [acceptor protein]-L-lysine = [E2 ubiquitin-conjugating enzyme]-L-cysteine + N(6)-ubiquitinyl-[acceptor protein]-L-lysine.</text>
        <dbReference type="EC" id="2.3.2.27"/>
    </reaction>
</comment>
<evidence type="ECO:0000256" key="7">
    <source>
        <dbReference type="ARBA" id="ARBA00022723"/>
    </source>
</evidence>
<sequence length="287" mass="31035">MDPQSAEPGKSYALSGKIMLTAIVVLFSVIVALVAVHLYLRWYFFRLHRRQQQRRRRRRAHVVFYADNNHYRPAVDRGLAPEVLKSLPVSLFSSKAAEASGEELPLLECAVCLSEFQENDVVRLLPKCNHSFHIGCIDMWFFSHSTCPLCRSAVEPVVNAAGPTPASAAEGDEEVCGSDPGSSSGSGLCAMCQHEEENGSSWGGQRKVNGGAISVRIEVSPPRLAPLENELTQSSPGTRFASLKRLLSMGKKSPIGSCASPPCGAGTSRVATELDLEVGVSEPVRVD</sequence>
<feature type="domain" description="RING-type" evidence="16">
    <location>
        <begin position="109"/>
        <end position="151"/>
    </location>
</feature>
<keyword evidence="11 15" id="KW-1133">Transmembrane helix</keyword>
<feature type="transmembrane region" description="Helical" evidence="15">
    <location>
        <begin position="18"/>
        <end position="40"/>
    </location>
</feature>